<dbReference type="Proteomes" id="UP000078250">
    <property type="component" value="Unassembled WGS sequence"/>
</dbReference>
<organism evidence="1 2">
    <name type="scientific">Proteus hauseri ATCC 700826</name>
    <dbReference type="NCBI Taxonomy" id="1354271"/>
    <lineage>
        <taxon>Bacteria</taxon>
        <taxon>Pseudomonadati</taxon>
        <taxon>Pseudomonadota</taxon>
        <taxon>Gammaproteobacteria</taxon>
        <taxon>Enterobacterales</taxon>
        <taxon>Morganellaceae</taxon>
        <taxon>Proteus</taxon>
    </lineage>
</organism>
<evidence type="ECO:0000313" key="1">
    <source>
        <dbReference type="EMBL" id="OAT46037.1"/>
    </source>
</evidence>
<keyword evidence="2" id="KW-1185">Reference proteome</keyword>
<sequence length="148" mass="17179">MSETKSNTKVTASGVADTFYAMNISFSVGRNDYMLSLNRDRKYETKTLTSDGKFDPLVETNIFKHYYDYMQIIYDSANGKQYLCCISSDSKYFELFLIQSDGKLLSTDTHDYFEGFNKSGAIFIIKGHFYIYSQRELDRSWQITLMNA</sequence>
<evidence type="ECO:0000313" key="2">
    <source>
        <dbReference type="Proteomes" id="UP000078250"/>
    </source>
</evidence>
<dbReference type="AlphaFoldDB" id="A0AAJ3HRC5"/>
<name>A0AAJ3HRC5_PROHU</name>
<dbReference type="EMBL" id="LXEV01000028">
    <property type="protein sequence ID" value="OAT46037.1"/>
    <property type="molecule type" value="Genomic_DNA"/>
</dbReference>
<proteinExistence type="predicted"/>
<reference evidence="1 2" key="1">
    <citation type="submission" date="2016-04" db="EMBL/GenBank/DDBJ databases">
        <title>ATOL: Assembling a taxonomically balanced genome-scale reconstruction of the evolutionary history of the Enterobacteriaceae.</title>
        <authorList>
            <person name="Plunkett G.III."/>
            <person name="Neeno-Eckwall E.C."/>
            <person name="Glasner J.D."/>
            <person name="Perna N.T."/>
        </authorList>
    </citation>
    <scope>NUCLEOTIDE SEQUENCE [LARGE SCALE GENOMIC DNA]</scope>
    <source>
        <strain evidence="1 2">ATCC 700826</strain>
    </source>
</reference>
<gene>
    <name evidence="1" type="ORF">M997_2488</name>
</gene>
<protein>
    <submittedName>
        <fullName evidence="1">Uncharacterized protein</fullName>
    </submittedName>
</protein>
<dbReference type="RefSeq" id="WP_064720431.1">
    <property type="nucleotide sequence ID" value="NZ_LXEV01000028.1"/>
</dbReference>
<accession>A0AAJ3HRC5</accession>
<comment type="caution">
    <text evidence="1">The sequence shown here is derived from an EMBL/GenBank/DDBJ whole genome shotgun (WGS) entry which is preliminary data.</text>
</comment>